<organism evidence="3 4">
    <name type="scientific">Streptomyces halobius</name>
    <dbReference type="NCBI Taxonomy" id="2879846"/>
    <lineage>
        <taxon>Bacteria</taxon>
        <taxon>Bacillati</taxon>
        <taxon>Actinomycetota</taxon>
        <taxon>Actinomycetes</taxon>
        <taxon>Kitasatosporales</taxon>
        <taxon>Streptomycetaceae</taxon>
        <taxon>Streptomyces</taxon>
    </lineage>
</organism>
<dbReference type="Pfam" id="PF12323">
    <property type="entry name" value="HTH_OrfB_IS605"/>
    <property type="match status" value="1"/>
</dbReference>
<evidence type="ECO:0000313" key="4">
    <source>
        <dbReference type="Proteomes" id="UP000830115"/>
    </source>
</evidence>
<accession>A0ABY4MNC3</accession>
<evidence type="ECO:0000313" key="3">
    <source>
        <dbReference type="EMBL" id="UQA97816.1"/>
    </source>
</evidence>
<dbReference type="InterPro" id="IPR021027">
    <property type="entry name" value="Transposase_put_HTH"/>
</dbReference>
<name>A0ABY4MNC3_9ACTN</name>
<reference evidence="3" key="1">
    <citation type="submission" date="2021-10" db="EMBL/GenBank/DDBJ databases">
        <title>Streptomyces nigrumlapis sp.nov.,an antimicrobial producing actinobacterium isolated from Black Gobi rocks.</title>
        <authorList>
            <person name="Wen Y."/>
            <person name="Zhang W."/>
            <person name="Liu X.G."/>
        </authorList>
    </citation>
    <scope>NUCLEOTIDE SEQUENCE</scope>
    <source>
        <strain evidence="3">ST13-2-2</strain>
    </source>
</reference>
<keyword evidence="4" id="KW-1185">Reference proteome</keyword>
<protein>
    <submittedName>
        <fullName evidence="3">Helix-turn-helix domain-containing protein</fullName>
    </submittedName>
</protein>
<dbReference type="EMBL" id="CP086322">
    <property type="protein sequence ID" value="UQA97816.1"/>
    <property type="molecule type" value="Genomic_DNA"/>
</dbReference>
<feature type="region of interest" description="Disordered" evidence="1">
    <location>
        <begin position="47"/>
        <end position="71"/>
    </location>
</feature>
<sequence length="71" mass="8077">MQLRYQYRVTLTPGQRICAARVFGCRRVVRNDALAVQKPREVSNKLLGNPKARLAEGPYQSSRSTPSWARC</sequence>
<proteinExistence type="predicted"/>
<feature type="domain" description="Transposase putative helix-turn-helix" evidence="2">
    <location>
        <begin position="1"/>
        <end position="38"/>
    </location>
</feature>
<feature type="compositionally biased region" description="Polar residues" evidence="1">
    <location>
        <begin position="59"/>
        <end position="71"/>
    </location>
</feature>
<dbReference type="Proteomes" id="UP000830115">
    <property type="component" value="Chromosome"/>
</dbReference>
<evidence type="ECO:0000259" key="2">
    <source>
        <dbReference type="Pfam" id="PF12323"/>
    </source>
</evidence>
<gene>
    <name evidence="3" type="ORF">K9S39_18140</name>
</gene>
<evidence type="ECO:0000256" key="1">
    <source>
        <dbReference type="SAM" id="MobiDB-lite"/>
    </source>
</evidence>